<keyword evidence="4 7" id="KW-0812">Transmembrane</keyword>
<feature type="transmembrane region" description="Helical" evidence="7">
    <location>
        <begin position="120"/>
        <end position="144"/>
    </location>
</feature>
<reference evidence="8 9" key="1">
    <citation type="submission" date="2019-03" db="EMBL/GenBank/DDBJ databases">
        <title>An improved genome assembly of the fluke Schistosoma japonicum.</title>
        <authorList>
            <person name="Hu W."/>
            <person name="Luo F."/>
            <person name="Yin M."/>
            <person name="Mo X."/>
            <person name="Sun C."/>
            <person name="Wu Q."/>
            <person name="Zhu B."/>
            <person name="Xiang M."/>
            <person name="Wang J."/>
            <person name="Wang Y."/>
            <person name="Zhang T."/>
            <person name="Xu B."/>
            <person name="Zheng H."/>
            <person name="Feng Z."/>
        </authorList>
    </citation>
    <scope>NUCLEOTIDE SEQUENCE [LARGE SCALE GENOMIC DNA]</scope>
    <source>
        <strain evidence="8">HuSjv2</strain>
        <tissue evidence="8">Worms</tissue>
    </source>
</reference>
<comment type="caution">
    <text evidence="8">The sequence shown here is derived from an EMBL/GenBank/DDBJ whole genome shotgun (WGS) entry which is preliminary data.</text>
</comment>
<feature type="transmembrane region" description="Helical" evidence="7">
    <location>
        <begin position="15"/>
        <end position="35"/>
    </location>
</feature>
<evidence type="ECO:0000256" key="3">
    <source>
        <dbReference type="ARBA" id="ARBA00022448"/>
    </source>
</evidence>
<comment type="subcellular location">
    <subcellularLocation>
        <location evidence="1">Membrane</location>
        <topology evidence="1">Multi-pass membrane protein</topology>
    </subcellularLocation>
</comment>
<organism evidence="8 9">
    <name type="scientific">Schistosoma japonicum</name>
    <name type="common">Blood fluke</name>
    <dbReference type="NCBI Taxonomy" id="6182"/>
    <lineage>
        <taxon>Eukaryota</taxon>
        <taxon>Metazoa</taxon>
        <taxon>Spiralia</taxon>
        <taxon>Lophotrochozoa</taxon>
        <taxon>Platyhelminthes</taxon>
        <taxon>Trematoda</taxon>
        <taxon>Digenea</taxon>
        <taxon>Strigeidida</taxon>
        <taxon>Schistosomatoidea</taxon>
        <taxon>Schistosomatidae</taxon>
        <taxon>Schistosoma</taxon>
    </lineage>
</organism>
<dbReference type="GO" id="GO:0005337">
    <property type="term" value="F:nucleoside transmembrane transporter activity"/>
    <property type="evidence" value="ECO:0007669"/>
    <property type="project" value="InterPro"/>
</dbReference>
<feature type="transmembrane region" description="Helical" evidence="7">
    <location>
        <begin position="527"/>
        <end position="546"/>
    </location>
</feature>
<gene>
    <name evidence="8" type="ORF">EWB00_004336</name>
</gene>
<dbReference type="Proteomes" id="UP000311919">
    <property type="component" value="Unassembled WGS sequence"/>
</dbReference>
<evidence type="ECO:0000256" key="5">
    <source>
        <dbReference type="ARBA" id="ARBA00022989"/>
    </source>
</evidence>
<evidence type="ECO:0000256" key="2">
    <source>
        <dbReference type="ARBA" id="ARBA00007965"/>
    </source>
</evidence>
<dbReference type="AlphaFoldDB" id="A0A4Z2D5Y0"/>
<evidence type="ECO:0000313" key="9">
    <source>
        <dbReference type="Proteomes" id="UP000311919"/>
    </source>
</evidence>
<feature type="transmembrane region" description="Helical" evidence="7">
    <location>
        <begin position="92"/>
        <end position="114"/>
    </location>
</feature>
<evidence type="ECO:0000256" key="6">
    <source>
        <dbReference type="ARBA" id="ARBA00023136"/>
    </source>
</evidence>
<feature type="transmembrane region" description="Helical" evidence="7">
    <location>
        <begin position="192"/>
        <end position="217"/>
    </location>
</feature>
<dbReference type="OrthoDB" id="1856718at2759"/>
<keyword evidence="9" id="KW-1185">Reference proteome</keyword>
<dbReference type="GO" id="GO:0005886">
    <property type="term" value="C:plasma membrane"/>
    <property type="evidence" value="ECO:0007669"/>
    <property type="project" value="TreeGrafter"/>
</dbReference>
<name>A0A4Z2D5Y0_SCHJA</name>
<evidence type="ECO:0000256" key="1">
    <source>
        <dbReference type="ARBA" id="ARBA00004141"/>
    </source>
</evidence>
<keyword evidence="6 7" id="KW-0472">Membrane</keyword>
<evidence type="ECO:0000313" key="8">
    <source>
        <dbReference type="EMBL" id="TNN11866.1"/>
    </source>
</evidence>
<dbReference type="Pfam" id="PF01733">
    <property type="entry name" value="Nucleoside_tran"/>
    <property type="match status" value="2"/>
</dbReference>
<feature type="transmembrane region" description="Helical" evidence="7">
    <location>
        <begin position="59"/>
        <end position="80"/>
    </location>
</feature>
<feature type="transmembrane region" description="Helical" evidence="7">
    <location>
        <begin position="455"/>
        <end position="473"/>
    </location>
</feature>
<protein>
    <submittedName>
        <fullName evidence="8">Equilibrative nucleoside transporter 3</fullName>
    </submittedName>
</protein>
<dbReference type="EMBL" id="SKCS01000282">
    <property type="protein sequence ID" value="TNN11866.1"/>
    <property type="molecule type" value="Genomic_DNA"/>
</dbReference>
<comment type="similarity">
    <text evidence="2">Belongs to the SLC29A/ENT transporter (TC 2.A.57) family.</text>
</comment>
<dbReference type="PIRSF" id="PIRSF016379">
    <property type="entry name" value="ENT"/>
    <property type="match status" value="1"/>
</dbReference>
<evidence type="ECO:0000256" key="4">
    <source>
        <dbReference type="ARBA" id="ARBA00022692"/>
    </source>
</evidence>
<keyword evidence="5 7" id="KW-1133">Transmembrane helix</keyword>
<dbReference type="InterPro" id="IPR002259">
    <property type="entry name" value="Eqnu_transpt"/>
</dbReference>
<evidence type="ECO:0000256" key="7">
    <source>
        <dbReference type="SAM" id="Phobius"/>
    </source>
</evidence>
<feature type="transmembrane region" description="Helical" evidence="7">
    <location>
        <begin position="424"/>
        <end position="448"/>
    </location>
</feature>
<dbReference type="PANTHER" id="PTHR10332:SF80">
    <property type="entry name" value="EQUILIBRATIVE NUCLEOSIDE TRANSPORTER 2, ISOFORM A"/>
    <property type="match status" value="1"/>
</dbReference>
<proteinExistence type="inferred from homology"/>
<feature type="transmembrane region" description="Helical" evidence="7">
    <location>
        <begin position="156"/>
        <end position="177"/>
    </location>
</feature>
<dbReference type="PANTHER" id="PTHR10332">
    <property type="entry name" value="EQUILIBRATIVE NUCLEOSIDE TRANSPORTER"/>
    <property type="match status" value="1"/>
</dbReference>
<accession>A0A4Z2D5Y0</accession>
<feature type="transmembrane region" description="Helical" evidence="7">
    <location>
        <begin position="493"/>
        <end position="515"/>
    </location>
</feature>
<keyword evidence="3" id="KW-0813">Transport</keyword>
<sequence length="555" mass="63309">MEYDVRPAPVDRYNLAYIFLFLHGIGFLIPWNVFINAHEYFDYKLNTTTSYNSDYRTNLLSYFGFAAQFPSLCFAAWNTFYQNGLDNSTPRFRFLGCMIVEIIVLLLTIILALIDTSNIPGTFFIITIICVVIINSCVGIHQTLTFGIAAVLPMKYSNAVIVGSNACGAIISLVNIITKSLTLSTIKTHKSIVVAAVIFFLSAVLIIVACIFTFFWLQRLKFVRYYSKLHRYDNHINESENTHNCIQNNNTHLKNTIPNVVISSKGSKESQQMLDHYSPTISKSDFDEDDCNVAPNEKLLNSSSTKNLSKPLSTLTTTTANNNNQLVISEKNDTNKECLMKKHHSTPTDGWYIIRNCFGLCCFKPPSGKERCLNYWSKYSLTMKECWTQCFNIWNVFFCTLSIYPAVQSRVRPVNPEYIIPSHWFVDVTCFLFFNLFAVLGCIVCNWIQFPGPRFLWIPVWLRTIFFIPFFLLCNFATDENYRRYVLITNDHIYVLGSIVFAFSNGYLASLGLMYAPRCCSLERAPLAGMFGAFFLILGVFTGVYASRGLNSLIY</sequence>